<evidence type="ECO:0000313" key="1">
    <source>
        <dbReference type="EMBL" id="KAK2067502.1"/>
    </source>
</evidence>
<comment type="caution">
    <text evidence="1">The sequence shown here is derived from an EMBL/GenBank/DDBJ whole genome shotgun (WGS) entry which is preliminary data.</text>
</comment>
<keyword evidence="2" id="KW-1185">Reference proteome</keyword>
<dbReference type="AlphaFoldDB" id="A0AAD9M8U0"/>
<organism evidence="1 2">
    <name type="scientific">Phyllachora maydis</name>
    <dbReference type="NCBI Taxonomy" id="1825666"/>
    <lineage>
        <taxon>Eukaryota</taxon>
        <taxon>Fungi</taxon>
        <taxon>Dikarya</taxon>
        <taxon>Ascomycota</taxon>
        <taxon>Pezizomycotina</taxon>
        <taxon>Sordariomycetes</taxon>
        <taxon>Sordariomycetidae</taxon>
        <taxon>Phyllachorales</taxon>
        <taxon>Phyllachoraceae</taxon>
        <taxon>Phyllachora</taxon>
    </lineage>
</organism>
<dbReference type="EMBL" id="JAQQPM010000001">
    <property type="protein sequence ID" value="KAK2067502.1"/>
    <property type="molecule type" value="Genomic_DNA"/>
</dbReference>
<gene>
    <name evidence="1" type="ORF">P8C59_001240</name>
</gene>
<protein>
    <submittedName>
        <fullName evidence="1">Uncharacterized protein</fullName>
    </submittedName>
</protein>
<proteinExistence type="predicted"/>
<name>A0AAD9M8U0_9PEZI</name>
<accession>A0AAD9M8U0</accession>
<reference evidence="1" key="1">
    <citation type="journal article" date="2023" name="Mol. Plant Microbe Interact.">
        <title>Elucidating the Obligate Nature and Biological Capacity of an Invasive Fungal Corn Pathogen.</title>
        <authorList>
            <person name="MacCready J.S."/>
            <person name="Roggenkamp E.M."/>
            <person name="Gdanetz K."/>
            <person name="Chilvers M.I."/>
        </authorList>
    </citation>
    <scope>NUCLEOTIDE SEQUENCE</scope>
    <source>
        <strain evidence="1">PM02</strain>
    </source>
</reference>
<evidence type="ECO:0000313" key="2">
    <source>
        <dbReference type="Proteomes" id="UP001217918"/>
    </source>
</evidence>
<dbReference type="Proteomes" id="UP001217918">
    <property type="component" value="Unassembled WGS sequence"/>
</dbReference>
<sequence>MAFKAFMGTLALTGGLTGGLAGAAAATPNLVGAPLFARRPSSAPGSGSGPELCSWTPGSNLGSLPGSVLFNGIAKSQGSGSTEVDLYVGVETWTMSGTVGVSAQSNFLTAPLLRLDLSGLEFDLLVDLAASGDTTDTIELATSDQLSLDLASILGIKNLDVDVKFAIELMVHLNAKIDLRAGVKVSCGSHAWVEVDLVQRSVADYDLSLLTAQAEAVEIGAAVAFDPDVVVEVALRLRTIAGIKGELAALGNIGAGVAMGLWVNLADLFIHVSLDGASLGLGGVAPGGTAACGAYMRADFVFSAAAYVVGNVDVFNVADINIYMGDSTILASFILISPGCVPTGKDIPCYTITSSLPPLDFHFIPSYNDSHPVERQQLDKLERYVDWHTVDIDLFVFVSSLVYGQLAPGSSSSSYWQYRRGLPRGRWLPTRGLSTFCSLFVFVSSLVYG</sequence>